<sequence>MGTISKDTKLSATGQLGPRVTTERTVNAFNATATNISGTATNLHVALAELEADLKRDLEGKKEYEDYAKTLNIKKKDLEKRIEENQRWIDNFEQNDTAGAFEAQYKKLLDQIQIIYSSAKDFHGKGIDMLIKEFNYHLAYKRWNDTFTAIPFKPK</sequence>
<feature type="coiled-coil region" evidence="1">
    <location>
        <begin position="61"/>
        <end position="95"/>
    </location>
</feature>
<proteinExistence type="predicted"/>
<accession>A0A7S0X0T4</accession>
<protein>
    <submittedName>
        <fullName evidence="2">Uncharacterized protein</fullName>
    </submittedName>
</protein>
<organism evidence="2">
    <name type="scientific">Chlamydomonas leiostraca</name>
    <dbReference type="NCBI Taxonomy" id="1034604"/>
    <lineage>
        <taxon>Eukaryota</taxon>
        <taxon>Viridiplantae</taxon>
        <taxon>Chlorophyta</taxon>
        <taxon>core chlorophytes</taxon>
        <taxon>Chlorophyceae</taxon>
        <taxon>CS clade</taxon>
        <taxon>Chlamydomonadales</taxon>
        <taxon>Chlamydomonadaceae</taxon>
        <taxon>Chlamydomonas</taxon>
    </lineage>
</organism>
<evidence type="ECO:0000256" key="1">
    <source>
        <dbReference type="SAM" id="Coils"/>
    </source>
</evidence>
<keyword evidence="1" id="KW-0175">Coiled coil</keyword>
<dbReference type="AlphaFoldDB" id="A0A7S0X0T4"/>
<evidence type="ECO:0000313" key="2">
    <source>
        <dbReference type="EMBL" id="CAD8695738.1"/>
    </source>
</evidence>
<reference evidence="2" key="1">
    <citation type="submission" date="2021-01" db="EMBL/GenBank/DDBJ databases">
        <authorList>
            <person name="Corre E."/>
            <person name="Pelletier E."/>
            <person name="Niang G."/>
            <person name="Scheremetjew M."/>
            <person name="Finn R."/>
            <person name="Kale V."/>
            <person name="Holt S."/>
            <person name="Cochrane G."/>
            <person name="Meng A."/>
            <person name="Brown T."/>
            <person name="Cohen L."/>
        </authorList>
    </citation>
    <scope>NUCLEOTIDE SEQUENCE</scope>
    <source>
        <strain evidence="2">SAG 11-49</strain>
    </source>
</reference>
<gene>
    <name evidence="2" type="ORF">CLEI1391_LOCUS19924</name>
</gene>
<dbReference type="EMBL" id="HBFB01035474">
    <property type="protein sequence ID" value="CAD8695738.1"/>
    <property type="molecule type" value="Transcribed_RNA"/>
</dbReference>
<name>A0A7S0X0T4_9CHLO</name>